<dbReference type="AlphaFoldDB" id="Q22E14"/>
<organism evidence="1 2">
    <name type="scientific">Tetrahymena thermophila (strain SB210)</name>
    <dbReference type="NCBI Taxonomy" id="312017"/>
    <lineage>
        <taxon>Eukaryota</taxon>
        <taxon>Sar</taxon>
        <taxon>Alveolata</taxon>
        <taxon>Ciliophora</taxon>
        <taxon>Intramacronucleata</taxon>
        <taxon>Oligohymenophorea</taxon>
        <taxon>Hymenostomatida</taxon>
        <taxon>Tetrahymenina</taxon>
        <taxon>Tetrahymenidae</taxon>
        <taxon>Tetrahymena</taxon>
    </lineage>
</organism>
<dbReference type="HOGENOM" id="CLU_517323_0_0_1"/>
<sequence length="527" mass="62388">MIQEINQMPTCKTHKGLSLEFFNTDFSTENKQIALCARCLTSSFVKGQDLLHYSDISELNDSDVLNNWPILEDQNTLQILQRILEQKEDQEDYLLIIEQFIDDMLNKINYKLCRMKKAVINYFSESFVCKQKIISKYNEISCKQELKNSLQLMMEGNQSGLEQIENIFKKSYEKKSVNQQILLDQIQKYKANQEFLQLKFPKIVQKQLFQNIKLIKKHLLNKVLQPNKNSLDSFKDYFSECICASNQDTDYLKEIQLSNQQFEFLIQNAQFHIQKKQQLSKLDKNNLNNQNNNIIEQLERINKEHKNFVSQFNIKEQQQFENLVAMYEFDIDASQKYPFIKSLKDEYSQNNQIIKKNKEGLIKIKQINSKWAVQFFTEKAIDASKMYTIQIEIKPFKGEENSYRIAIGFIEISLCNEQWLDQDISSISSLYVSNYNKNKFTLNKKGMLLNNSLINHSELMRKLEIQFCLKQKFFQIADYPGYNNITQARGEEMLRNLDGQEYVFGMKHYSVKSIKVLKFTEKFMQKN</sequence>
<dbReference type="EMBL" id="GG662513">
    <property type="protein sequence ID" value="EAR83498.1"/>
    <property type="molecule type" value="Genomic_DNA"/>
</dbReference>
<protein>
    <recommendedName>
        <fullName evidence="3">Zinc carboxypeptidase family protein</fullName>
    </recommendedName>
</protein>
<dbReference type="InParanoid" id="Q22E14"/>
<dbReference type="Proteomes" id="UP000009168">
    <property type="component" value="Unassembled WGS sequence"/>
</dbReference>
<evidence type="ECO:0008006" key="3">
    <source>
        <dbReference type="Google" id="ProtNLM"/>
    </source>
</evidence>
<name>Q22E14_TETTS</name>
<reference evidence="2" key="1">
    <citation type="journal article" date="2006" name="PLoS Biol.">
        <title>Macronuclear genome sequence of the ciliate Tetrahymena thermophila, a model eukaryote.</title>
        <authorList>
            <person name="Eisen J.A."/>
            <person name="Coyne R.S."/>
            <person name="Wu M."/>
            <person name="Wu D."/>
            <person name="Thiagarajan M."/>
            <person name="Wortman J.R."/>
            <person name="Badger J.H."/>
            <person name="Ren Q."/>
            <person name="Amedeo P."/>
            <person name="Jones K.M."/>
            <person name="Tallon L.J."/>
            <person name="Delcher A.L."/>
            <person name="Salzberg S.L."/>
            <person name="Silva J.C."/>
            <person name="Haas B.J."/>
            <person name="Majoros W.H."/>
            <person name="Farzad M."/>
            <person name="Carlton J.M."/>
            <person name="Smith R.K. Jr."/>
            <person name="Garg J."/>
            <person name="Pearlman R.E."/>
            <person name="Karrer K.M."/>
            <person name="Sun L."/>
            <person name="Manning G."/>
            <person name="Elde N.C."/>
            <person name="Turkewitz A.P."/>
            <person name="Asai D.J."/>
            <person name="Wilkes D.E."/>
            <person name="Wang Y."/>
            <person name="Cai H."/>
            <person name="Collins K."/>
            <person name="Stewart B.A."/>
            <person name="Lee S.R."/>
            <person name="Wilamowska K."/>
            <person name="Weinberg Z."/>
            <person name="Ruzzo W.L."/>
            <person name="Wloga D."/>
            <person name="Gaertig J."/>
            <person name="Frankel J."/>
            <person name="Tsao C.-C."/>
            <person name="Gorovsky M.A."/>
            <person name="Keeling P.J."/>
            <person name="Waller R.F."/>
            <person name="Patron N.J."/>
            <person name="Cherry J.M."/>
            <person name="Stover N.A."/>
            <person name="Krieger C.J."/>
            <person name="del Toro C."/>
            <person name="Ryder H.F."/>
            <person name="Williamson S.C."/>
            <person name="Barbeau R.A."/>
            <person name="Hamilton E.P."/>
            <person name="Orias E."/>
        </authorList>
    </citation>
    <scope>NUCLEOTIDE SEQUENCE [LARGE SCALE GENOMIC DNA]</scope>
    <source>
        <strain evidence="2">SB210</strain>
    </source>
</reference>
<keyword evidence="2" id="KW-1185">Reference proteome</keyword>
<dbReference type="RefSeq" id="XP_001031161.1">
    <property type="nucleotide sequence ID" value="XM_001031161.1"/>
</dbReference>
<dbReference type="FunCoup" id="Q22E14">
    <property type="interactions" value="22"/>
</dbReference>
<evidence type="ECO:0000313" key="1">
    <source>
        <dbReference type="EMBL" id="EAR83498.1"/>
    </source>
</evidence>
<proteinExistence type="predicted"/>
<evidence type="ECO:0000313" key="2">
    <source>
        <dbReference type="Proteomes" id="UP000009168"/>
    </source>
</evidence>
<gene>
    <name evidence="1" type="ORF">TTHERM_00925440</name>
</gene>
<accession>Q22E14</accession>
<dbReference type="GeneID" id="7843368"/>
<dbReference type="KEGG" id="tet:TTHERM_00925440"/>